<gene>
    <name evidence="1" type="ORF">KY46_01910</name>
</gene>
<sequence length="338" mass="39853">MAIYELANDTLIKVETTSFEAEKLRERQDIQRLLRANIQAISPDTLVIAEEYGHFVESNRRIDLLGIDKSANLVVIELKRDDDGGHMELQAIRYAAMVANLTWEHAIHAYKEFLSRTEQDLDAESVLLDFLGWDTPQEDDFGKESRIVLAARNFSKEITTSVLWLNDMGLDIRCVRLNPLRLDERLLLNVEQIIPLPEAMDYQIEVRHKKREERAARNDGKDRSRLNLYVNGTLYQQGFRKSDIGLYTVQALQTHQLIDDTVFNYLRHNKTCSFQLLKQLHEITGTADKYRKYRSEREPEFFYQDVGYYVARNWDINNTNRFIIEIQQRFPELRFEWD</sequence>
<organism evidence="1 2">
    <name type="scientific">Photobacterium halotolerans</name>
    <dbReference type="NCBI Taxonomy" id="265726"/>
    <lineage>
        <taxon>Bacteria</taxon>
        <taxon>Pseudomonadati</taxon>
        <taxon>Pseudomonadota</taxon>
        <taxon>Gammaproteobacteria</taxon>
        <taxon>Vibrionales</taxon>
        <taxon>Vibrionaceae</taxon>
        <taxon>Photobacterium</taxon>
    </lineage>
</organism>
<dbReference type="PATRIC" id="fig|265726.11.peg.413"/>
<dbReference type="STRING" id="265726.KY46_01910"/>
<dbReference type="Gene3D" id="3.40.1350.10">
    <property type="match status" value="1"/>
</dbReference>
<dbReference type="GO" id="GO:0003676">
    <property type="term" value="F:nucleic acid binding"/>
    <property type="evidence" value="ECO:0007669"/>
    <property type="project" value="InterPro"/>
</dbReference>
<reference evidence="1 2" key="1">
    <citation type="submission" date="2014-12" db="EMBL/GenBank/DDBJ databases">
        <title>Mercury Reductase activity and rhizosphere competence traits in the genome of root associated Photobacterium halotolerans MELD1.</title>
        <authorList>
            <person name="Mathew D.C."/>
            <person name="Huang C.-C."/>
        </authorList>
    </citation>
    <scope>NUCLEOTIDE SEQUENCE [LARGE SCALE GENOMIC DNA]</scope>
    <source>
        <strain evidence="1 2">MELD1</strain>
    </source>
</reference>
<dbReference type="OrthoDB" id="570199at2"/>
<protein>
    <submittedName>
        <fullName evidence="1">Membrane protein</fullName>
    </submittedName>
</protein>
<dbReference type="AlphaFoldDB" id="A0A0F5VHR8"/>
<dbReference type="EMBL" id="JWYV01000001">
    <property type="protein sequence ID" value="KKD01593.1"/>
    <property type="molecule type" value="Genomic_DNA"/>
</dbReference>
<dbReference type="Proteomes" id="UP000033633">
    <property type="component" value="Unassembled WGS sequence"/>
</dbReference>
<evidence type="ECO:0000313" key="1">
    <source>
        <dbReference type="EMBL" id="KKD01593.1"/>
    </source>
</evidence>
<name>A0A0F5VHR8_9GAMM</name>
<keyword evidence="2" id="KW-1185">Reference proteome</keyword>
<accession>A0A0F5VHR8</accession>
<dbReference type="RefSeq" id="WP_046218917.1">
    <property type="nucleotide sequence ID" value="NZ_JWYV01000001.1"/>
</dbReference>
<comment type="caution">
    <text evidence="1">The sequence shown here is derived from an EMBL/GenBank/DDBJ whole genome shotgun (WGS) entry which is preliminary data.</text>
</comment>
<dbReference type="InterPro" id="IPR011856">
    <property type="entry name" value="tRNA_endonuc-like_dom_sf"/>
</dbReference>
<proteinExistence type="predicted"/>
<evidence type="ECO:0000313" key="2">
    <source>
        <dbReference type="Proteomes" id="UP000033633"/>
    </source>
</evidence>